<dbReference type="AlphaFoldDB" id="A0A318TNG1"/>
<evidence type="ECO:0000313" key="5">
    <source>
        <dbReference type="Proteomes" id="UP000247416"/>
    </source>
</evidence>
<organism evidence="4 5">
    <name type="scientific">Ureibacillus chungkukjangi</name>
    <dbReference type="NCBI Taxonomy" id="1202712"/>
    <lineage>
        <taxon>Bacteria</taxon>
        <taxon>Bacillati</taxon>
        <taxon>Bacillota</taxon>
        <taxon>Bacilli</taxon>
        <taxon>Bacillales</taxon>
        <taxon>Caryophanaceae</taxon>
        <taxon>Ureibacillus</taxon>
    </lineage>
</organism>
<feature type="transmembrane region" description="Helical" evidence="3">
    <location>
        <begin position="12"/>
        <end position="35"/>
    </location>
</feature>
<dbReference type="InterPro" id="IPR045584">
    <property type="entry name" value="Pilin-like"/>
</dbReference>
<keyword evidence="3" id="KW-0472">Membrane</keyword>
<keyword evidence="3" id="KW-1133">Transmembrane helix</keyword>
<dbReference type="GO" id="GO:0009986">
    <property type="term" value="C:cell surface"/>
    <property type="evidence" value="ECO:0007669"/>
    <property type="project" value="UniProtKB-SubCell"/>
</dbReference>
<sequence>MKRLKNNSKGFTLIEVVAAIIIITIILLSFSQLFIQTNRTAAMNTEKLVTINLADAMLERVRARTYPRATDIQSYFVDTTQTNKKLKNPPLEVDLNGRTYSVSYVASQSTAKSKNATFSEKDLNLVKVVVTVTAPNGKTKGSSEGYVSIE</sequence>
<dbReference type="OrthoDB" id="2429062at2"/>
<dbReference type="SUPFAM" id="SSF54523">
    <property type="entry name" value="Pili subunits"/>
    <property type="match status" value="1"/>
</dbReference>
<dbReference type="InterPro" id="IPR012902">
    <property type="entry name" value="N_methyl_site"/>
</dbReference>
<keyword evidence="5" id="KW-1185">Reference proteome</keyword>
<evidence type="ECO:0000256" key="2">
    <source>
        <dbReference type="ARBA" id="ARBA00023287"/>
    </source>
</evidence>
<comment type="caution">
    <text evidence="4">The sequence shown here is derived from an EMBL/GenBank/DDBJ whole genome shotgun (WGS) entry which is preliminary data.</text>
</comment>
<keyword evidence="2" id="KW-0178">Competence</keyword>
<evidence type="ECO:0000256" key="1">
    <source>
        <dbReference type="ARBA" id="ARBA00004241"/>
    </source>
</evidence>
<accession>A0A318TNG1</accession>
<dbReference type="RefSeq" id="WP_107933071.1">
    <property type="nucleotide sequence ID" value="NZ_PYWJ01000004.1"/>
</dbReference>
<dbReference type="Proteomes" id="UP000247416">
    <property type="component" value="Unassembled WGS sequence"/>
</dbReference>
<proteinExistence type="predicted"/>
<dbReference type="NCBIfam" id="TIGR02532">
    <property type="entry name" value="IV_pilin_GFxxxE"/>
    <property type="match status" value="1"/>
</dbReference>
<gene>
    <name evidence="4" type="ORF">BJ095_112105</name>
</gene>
<dbReference type="GO" id="GO:0030420">
    <property type="term" value="P:establishment of competence for transformation"/>
    <property type="evidence" value="ECO:0007669"/>
    <property type="project" value="UniProtKB-KW"/>
</dbReference>
<evidence type="ECO:0000313" key="4">
    <source>
        <dbReference type="EMBL" id="PYF06144.1"/>
    </source>
</evidence>
<protein>
    <submittedName>
        <fullName evidence="4">Prepilin-type N-terminal cleavage/methylation domain-containing protein</fullName>
    </submittedName>
</protein>
<reference evidence="4 5" key="1">
    <citation type="submission" date="2018-06" db="EMBL/GenBank/DDBJ databases">
        <title>Genomic Encyclopedia of Archaeal and Bacterial Type Strains, Phase II (KMG-II): from individual species to whole genera.</title>
        <authorList>
            <person name="Goeker M."/>
        </authorList>
    </citation>
    <scope>NUCLEOTIDE SEQUENCE [LARGE SCALE GENOMIC DNA]</scope>
    <source>
        <strain evidence="4 5">KACC 16626</strain>
    </source>
</reference>
<dbReference type="Pfam" id="PF07963">
    <property type="entry name" value="N_methyl"/>
    <property type="match status" value="1"/>
</dbReference>
<dbReference type="EMBL" id="QJTJ01000012">
    <property type="protein sequence ID" value="PYF06144.1"/>
    <property type="molecule type" value="Genomic_DNA"/>
</dbReference>
<evidence type="ECO:0000256" key="3">
    <source>
        <dbReference type="SAM" id="Phobius"/>
    </source>
</evidence>
<keyword evidence="3" id="KW-0812">Transmembrane</keyword>
<name>A0A318TNG1_9BACL</name>
<comment type="subcellular location">
    <subcellularLocation>
        <location evidence="1">Cell surface</location>
    </subcellularLocation>
</comment>